<accession>A0A1Q3BT27</accession>
<sequence length="162" mass="18574">MSLFLLAITIVKGGRFPLAPLFMGSLYKHLDLYKGSMEASLGHNLVLCFGDTVALQLFLYAPEVVIGKAMFKAWLRYTLKAQDNLLDFLDDEVEFNFGPYAQDDSSNDHIRLYTSELVSHPFPTTTNILPRTDMTFHMTTSFRKSPYGFYKTHFKLELFLKP</sequence>
<name>A0A1Q3BT27_CEPFO</name>
<dbReference type="AlphaFoldDB" id="A0A1Q3BT27"/>
<protein>
    <recommendedName>
        <fullName evidence="3">PMD domain-containing protein</fullName>
    </recommendedName>
</protein>
<evidence type="ECO:0000313" key="1">
    <source>
        <dbReference type="EMBL" id="GAV71131.1"/>
    </source>
</evidence>
<organism evidence="1 2">
    <name type="scientific">Cephalotus follicularis</name>
    <name type="common">Albany pitcher plant</name>
    <dbReference type="NCBI Taxonomy" id="3775"/>
    <lineage>
        <taxon>Eukaryota</taxon>
        <taxon>Viridiplantae</taxon>
        <taxon>Streptophyta</taxon>
        <taxon>Embryophyta</taxon>
        <taxon>Tracheophyta</taxon>
        <taxon>Spermatophyta</taxon>
        <taxon>Magnoliopsida</taxon>
        <taxon>eudicotyledons</taxon>
        <taxon>Gunneridae</taxon>
        <taxon>Pentapetalae</taxon>
        <taxon>rosids</taxon>
        <taxon>fabids</taxon>
        <taxon>Oxalidales</taxon>
        <taxon>Cephalotaceae</taxon>
        <taxon>Cephalotus</taxon>
    </lineage>
</organism>
<dbReference type="EMBL" id="BDDD01000877">
    <property type="protein sequence ID" value="GAV71131.1"/>
    <property type="molecule type" value="Genomic_DNA"/>
</dbReference>
<keyword evidence="2" id="KW-1185">Reference proteome</keyword>
<reference evidence="2" key="1">
    <citation type="submission" date="2016-04" db="EMBL/GenBank/DDBJ databases">
        <title>Cephalotus genome sequencing.</title>
        <authorList>
            <person name="Fukushima K."/>
            <person name="Hasebe M."/>
            <person name="Fang X."/>
        </authorList>
    </citation>
    <scope>NUCLEOTIDE SEQUENCE [LARGE SCALE GENOMIC DNA]</scope>
    <source>
        <strain evidence="2">cv. St1</strain>
    </source>
</reference>
<dbReference type="OrthoDB" id="1194658at2759"/>
<evidence type="ECO:0000313" key="2">
    <source>
        <dbReference type="Proteomes" id="UP000187406"/>
    </source>
</evidence>
<proteinExistence type="predicted"/>
<evidence type="ECO:0008006" key="3">
    <source>
        <dbReference type="Google" id="ProtNLM"/>
    </source>
</evidence>
<dbReference type="Proteomes" id="UP000187406">
    <property type="component" value="Unassembled WGS sequence"/>
</dbReference>
<comment type="caution">
    <text evidence="1">The sequence shown here is derived from an EMBL/GenBank/DDBJ whole genome shotgun (WGS) entry which is preliminary data.</text>
</comment>
<dbReference type="InParanoid" id="A0A1Q3BT27"/>
<gene>
    <name evidence="1" type="ORF">CFOL_v3_14625</name>
</gene>